<comment type="caution">
    <text evidence="1">The sequence shown here is derived from an EMBL/GenBank/DDBJ whole genome shotgun (WGS) entry which is preliminary data.</text>
</comment>
<name>A0A6L2MGR5_TANCI</name>
<reference evidence="1" key="1">
    <citation type="journal article" date="2019" name="Sci. Rep.">
        <title>Draft genome of Tanacetum cinerariifolium, the natural source of mosquito coil.</title>
        <authorList>
            <person name="Yamashiro T."/>
            <person name="Shiraishi A."/>
            <person name="Satake H."/>
            <person name="Nakayama K."/>
        </authorList>
    </citation>
    <scope>NUCLEOTIDE SEQUENCE</scope>
</reference>
<dbReference type="AlphaFoldDB" id="A0A6L2MGR5"/>
<proteinExistence type="predicted"/>
<evidence type="ECO:0000313" key="1">
    <source>
        <dbReference type="EMBL" id="GEU72910.1"/>
    </source>
</evidence>
<dbReference type="EMBL" id="BKCJ010006587">
    <property type="protein sequence ID" value="GEU72910.1"/>
    <property type="molecule type" value="Genomic_DNA"/>
</dbReference>
<organism evidence="1">
    <name type="scientific">Tanacetum cinerariifolium</name>
    <name type="common">Dalmatian daisy</name>
    <name type="synonym">Chrysanthemum cinerariifolium</name>
    <dbReference type="NCBI Taxonomy" id="118510"/>
    <lineage>
        <taxon>Eukaryota</taxon>
        <taxon>Viridiplantae</taxon>
        <taxon>Streptophyta</taxon>
        <taxon>Embryophyta</taxon>
        <taxon>Tracheophyta</taxon>
        <taxon>Spermatophyta</taxon>
        <taxon>Magnoliopsida</taxon>
        <taxon>eudicotyledons</taxon>
        <taxon>Gunneridae</taxon>
        <taxon>Pentapetalae</taxon>
        <taxon>asterids</taxon>
        <taxon>campanulids</taxon>
        <taxon>Asterales</taxon>
        <taxon>Asteraceae</taxon>
        <taxon>Asteroideae</taxon>
        <taxon>Anthemideae</taxon>
        <taxon>Anthemidinae</taxon>
        <taxon>Tanacetum</taxon>
    </lineage>
</organism>
<gene>
    <name evidence="1" type="ORF">Tci_044888</name>
</gene>
<protein>
    <submittedName>
        <fullName evidence="1">Uncharacterized protein</fullName>
    </submittedName>
</protein>
<accession>A0A6L2MGR5</accession>
<sequence>MIYGCIGLEGMMKRIDTNLFDFDTPLCQAFKEFNYLFQINVGVLTNDIPRVKTYEEYKNDWIYEWNNGIPWVDENPWTNDGMEVGYCNTGDLPGFIREGNLIRYEDYEWYNTIEESELKEEALINKRTLEESMNMIEELSDDEWDHDLPVKEWKDYEHTTYIRIDVYSNQNTYNNVCEIL</sequence>